<dbReference type="Proteomes" id="UP000887580">
    <property type="component" value="Unplaced"/>
</dbReference>
<organism evidence="1 2">
    <name type="scientific">Panagrolaimus sp. PS1159</name>
    <dbReference type="NCBI Taxonomy" id="55785"/>
    <lineage>
        <taxon>Eukaryota</taxon>
        <taxon>Metazoa</taxon>
        <taxon>Ecdysozoa</taxon>
        <taxon>Nematoda</taxon>
        <taxon>Chromadorea</taxon>
        <taxon>Rhabditida</taxon>
        <taxon>Tylenchina</taxon>
        <taxon>Panagrolaimomorpha</taxon>
        <taxon>Panagrolaimoidea</taxon>
        <taxon>Panagrolaimidae</taxon>
        <taxon>Panagrolaimus</taxon>
    </lineage>
</organism>
<proteinExistence type="predicted"/>
<sequence length="299" mass="33898">MAAPFSGEEFFAKRSIFSSLFGLKFGKQQTKTNASVPSQHHLQQIPPPPQQYVGVDQPCSSRTVLTQPISHQNTIPIQNHPNSYSFHDEDFEGRVRSLSDQLADTLLLTSHHASPEPQQQSILSPHDIYKEIVCECAHFDQQACQYPIIPEQTNSPTYYYNCQNCQHGNTMDNETRIKATVIEELANKTSLEDLVKLVVAAVKDAGVLGKSDKKQESPEEILRRKRQQNNEAAARYRKRQREAKMNAGNELEKLTTRNFELKEELTSLQNQINNLKSCITSSQQHQQPPNHTSTKLTKS</sequence>
<evidence type="ECO:0000313" key="1">
    <source>
        <dbReference type="Proteomes" id="UP000887580"/>
    </source>
</evidence>
<accession>A0AC35GKJ1</accession>
<protein>
    <submittedName>
        <fullName evidence="2">BZIP domain-containing protein</fullName>
    </submittedName>
</protein>
<name>A0AC35GKJ1_9BILA</name>
<dbReference type="WBParaSite" id="PS1159_v2.g5979.t1">
    <property type="protein sequence ID" value="PS1159_v2.g5979.t1"/>
    <property type="gene ID" value="PS1159_v2.g5979"/>
</dbReference>
<evidence type="ECO:0000313" key="2">
    <source>
        <dbReference type="WBParaSite" id="PS1159_v2.g5979.t1"/>
    </source>
</evidence>
<reference evidence="2" key="1">
    <citation type="submission" date="2022-11" db="UniProtKB">
        <authorList>
            <consortium name="WormBaseParasite"/>
        </authorList>
    </citation>
    <scope>IDENTIFICATION</scope>
</reference>